<gene>
    <name evidence="1" type="ORF">SAMN02745207_00632</name>
</gene>
<keyword evidence="2" id="KW-1185">Reference proteome</keyword>
<accession>A0A1M5RNY7</accession>
<dbReference type="Proteomes" id="UP000184447">
    <property type="component" value="Unassembled WGS sequence"/>
</dbReference>
<dbReference type="AlphaFoldDB" id="A0A1M5RNY7"/>
<name>A0A1M5RNY7_9CLOT</name>
<evidence type="ECO:0000313" key="2">
    <source>
        <dbReference type="Proteomes" id="UP000184447"/>
    </source>
</evidence>
<dbReference type="EMBL" id="FQXM01000003">
    <property type="protein sequence ID" value="SHH27861.1"/>
    <property type="molecule type" value="Genomic_DNA"/>
</dbReference>
<proteinExistence type="predicted"/>
<dbReference type="RefSeq" id="WP_159434039.1">
    <property type="nucleotide sequence ID" value="NZ_FQXM01000003.1"/>
</dbReference>
<evidence type="ECO:0000313" key="1">
    <source>
        <dbReference type="EMBL" id="SHH27861.1"/>
    </source>
</evidence>
<reference evidence="1 2" key="1">
    <citation type="submission" date="2016-11" db="EMBL/GenBank/DDBJ databases">
        <authorList>
            <person name="Jaros S."/>
            <person name="Januszkiewicz K."/>
            <person name="Wedrychowicz H."/>
        </authorList>
    </citation>
    <scope>NUCLEOTIDE SEQUENCE [LARGE SCALE GENOMIC DNA]</scope>
    <source>
        <strain evidence="1 2">DSM 8605</strain>
    </source>
</reference>
<sequence>MNDKYNETMRFSISEERNCEINSEASYFDYIRELKSNRDEINECEDEYNIAFMTL</sequence>
<organism evidence="1 2">
    <name type="scientific">Clostridium grantii DSM 8605</name>
    <dbReference type="NCBI Taxonomy" id="1121316"/>
    <lineage>
        <taxon>Bacteria</taxon>
        <taxon>Bacillati</taxon>
        <taxon>Bacillota</taxon>
        <taxon>Clostridia</taxon>
        <taxon>Eubacteriales</taxon>
        <taxon>Clostridiaceae</taxon>
        <taxon>Clostridium</taxon>
    </lineage>
</organism>
<protein>
    <submittedName>
        <fullName evidence="1">Uncharacterized protein</fullName>
    </submittedName>
</protein>